<dbReference type="PROSITE" id="PS50192">
    <property type="entry name" value="T_SNARE"/>
    <property type="match status" value="2"/>
</dbReference>
<dbReference type="GO" id="GO:0005886">
    <property type="term" value="C:plasma membrane"/>
    <property type="evidence" value="ECO:0007669"/>
    <property type="project" value="TreeGrafter"/>
</dbReference>
<dbReference type="GO" id="GO:0019905">
    <property type="term" value="F:syntaxin binding"/>
    <property type="evidence" value="ECO:0007669"/>
    <property type="project" value="TreeGrafter"/>
</dbReference>
<dbReference type="PANTHER" id="PTHR19305">
    <property type="entry name" value="SYNAPTOSOMAL ASSOCIATED PROTEIN"/>
    <property type="match status" value="1"/>
</dbReference>
<evidence type="ECO:0000256" key="9">
    <source>
        <dbReference type="PROSITE-ProRule" id="PRU00175"/>
    </source>
</evidence>
<dbReference type="GO" id="GO:0031629">
    <property type="term" value="P:synaptic vesicle fusion to presynaptic active zone membrane"/>
    <property type="evidence" value="ECO:0007669"/>
    <property type="project" value="TreeGrafter"/>
</dbReference>
<dbReference type="InterPro" id="IPR019177">
    <property type="entry name" value="Golgin_subfamily_A_member_5"/>
</dbReference>
<dbReference type="GO" id="GO:0016082">
    <property type="term" value="P:synaptic vesicle priming"/>
    <property type="evidence" value="ECO:0007669"/>
    <property type="project" value="TreeGrafter"/>
</dbReference>
<keyword evidence="3 9" id="KW-0863">Zinc-finger</keyword>
<feature type="transmembrane region" description="Helical" evidence="12">
    <location>
        <begin position="939"/>
        <end position="959"/>
    </location>
</feature>
<evidence type="ECO:0000256" key="8">
    <source>
        <dbReference type="ARBA" id="ARBA00023136"/>
    </source>
</evidence>
<feature type="coiled-coil region" evidence="10">
    <location>
        <begin position="548"/>
        <end position="607"/>
    </location>
</feature>
<dbReference type="CDD" id="cd15889">
    <property type="entry name" value="SNARE_SNAP25N_23N"/>
    <property type="match status" value="1"/>
</dbReference>
<keyword evidence="5 12" id="KW-1133">Transmembrane helix</keyword>
<keyword evidence="6" id="KW-0333">Golgi apparatus</keyword>
<name>A0A158QDP3_HYMDI</name>
<feature type="compositionally biased region" description="Polar residues" evidence="11">
    <location>
        <begin position="611"/>
        <end position="629"/>
    </location>
</feature>
<protein>
    <submittedName>
        <fullName evidence="17">Golgin-84</fullName>
    </submittedName>
</protein>
<feature type="region of interest" description="Disordered" evidence="11">
    <location>
        <begin position="610"/>
        <end position="629"/>
    </location>
</feature>
<dbReference type="InterPro" id="IPR013083">
    <property type="entry name" value="Znf_RING/FYVE/PHD"/>
</dbReference>
<dbReference type="AlphaFoldDB" id="A0A158QDP3"/>
<evidence type="ECO:0000256" key="11">
    <source>
        <dbReference type="SAM" id="MobiDB-lite"/>
    </source>
</evidence>
<keyword evidence="7 10" id="KW-0175">Coiled coil</keyword>
<dbReference type="GO" id="GO:0005484">
    <property type="term" value="F:SNAP receptor activity"/>
    <property type="evidence" value="ECO:0007669"/>
    <property type="project" value="TreeGrafter"/>
</dbReference>
<evidence type="ECO:0000259" key="14">
    <source>
        <dbReference type="PROSITE" id="PS50192"/>
    </source>
</evidence>
<dbReference type="Pfam" id="PF09787">
    <property type="entry name" value="Golgin_A5"/>
    <property type="match status" value="1"/>
</dbReference>
<reference evidence="17" key="1">
    <citation type="submission" date="2016-04" db="UniProtKB">
        <authorList>
            <consortium name="WormBaseParasite"/>
        </authorList>
    </citation>
    <scope>IDENTIFICATION</scope>
</reference>
<sequence length="969" mass="108601">MSELEMLRLKMNQRTDESLESTRRMVTMAEESHQMGAATMETLHHQGEQLNRMNDQMNVIHEDIKHTEKNLDNLEKCCGIFKLPWKRVSRPGNDKNFKQKDYSAVTVQPATGTYAKNSKRGEVPQSQPSGPFITRILDDDRETEMEQNLGHVSNIVGELKTMATDMNAEIQTHNAKLDDIANKTLDNQVRLQAAQTQATRIVGRVASLLKNDVNEEEENPQNDTSQWEVPEKITEPQKPTVICAPVQEVVHSKPTPSTPSKAVSSTEASDTQLFEFLNSPAPMEQAIIALKSNPSPPAAVQRNSHQSQPVQSSKLVEVSKPTTATVAAKNASDVEMENRLLHQEVASLNQEIAELIKRNKRSENDAQQQLKEIDGLRAQVQSLKVRLEESKRIAPHRSNSTSSNEGTDNKNVRDLELQIEKLTKSLTSTRQALTESESKANEALKLADLSSSRVKQLQQEVSRLTHSLASYKEKAGAILSDKEKVISELRDQLNSGSGSIEDSNLRREYEQLQEETIILRQEADQRLLAASDMEERVFEEHASFRRTISLLEQQLQREKQLVSDSDAEIIDLQRRLNVVEEASKRDLASLNGQLRSAEAEIARLRRCLAETPTQSPNSPSLHAGSASPSTRNFDAEAKIFELEAKARQLNDSLLTKQDALEATLAQNHALKAKDVECSICLQNYQDPHEIPKCGHHFCKKCFDSVLPIDGKLLCPICRCEFLIDEIRSCEVPEQPKKNYEDKPEACKVEDDESENDNSNFAYCLKLTCQPNSGCKKIHIDEICTTPLPKGKVENTSNSLNTKPMTEPKDAFTLPDDAAYCWDINCPGGKGATCGKIHESDIFCPLGSLTLVFFFQIRLDRLEAESDAHLLDSERSKTASFASGYPQLPQSSPSRSPHGFVRLHLIDTSLPNWLHSLVAGVDDWMIRFVAMLRRRPMIRLLLVLYLGVFPLWLLCSVLLFTPPAPSPHPP</sequence>
<evidence type="ECO:0000256" key="6">
    <source>
        <dbReference type="ARBA" id="ARBA00023034"/>
    </source>
</evidence>
<dbReference type="Gene3D" id="3.30.40.10">
    <property type="entry name" value="Zinc/RING finger domain, C3HC4 (zinc finger)"/>
    <property type="match status" value="1"/>
</dbReference>
<dbReference type="Gene3D" id="1.20.5.110">
    <property type="match status" value="2"/>
</dbReference>
<keyword evidence="3 9" id="KW-0479">Metal-binding</keyword>
<evidence type="ECO:0000256" key="1">
    <source>
        <dbReference type="ARBA" id="ARBA00004394"/>
    </source>
</evidence>
<dbReference type="SUPFAM" id="SSF58038">
    <property type="entry name" value="SNARE fusion complex"/>
    <property type="match status" value="2"/>
</dbReference>
<organism evidence="17">
    <name type="scientific">Hymenolepis diminuta</name>
    <name type="common">Rat tapeworm</name>
    <dbReference type="NCBI Taxonomy" id="6216"/>
    <lineage>
        <taxon>Eukaryota</taxon>
        <taxon>Metazoa</taxon>
        <taxon>Spiralia</taxon>
        <taxon>Lophotrochozoa</taxon>
        <taxon>Platyhelminthes</taxon>
        <taxon>Cestoda</taxon>
        <taxon>Eucestoda</taxon>
        <taxon>Cyclophyllidea</taxon>
        <taxon>Hymenolepididae</taxon>
        <taxon>Hymenolepis</taxon>
    </lineage>
</organism>
<feature type="region of interest" description="Disordered" evidence="11">
    <location>
        <begin position="294"/>
        <end position="319"/>
    </location>
</feature>
<evidence type="ECO:0000256" key="3">
    <source>
        <dbReference type="ARBA" id="ARBA00022771"/>
    </source>
</evidence>
<dbReference type="Pfam" id="PF13639">
    <property type="entry name" value="zf-RING_2"/>
    <property type="match status" value="1"/>
</dbReference>
<keyword evidence="8 12" id="KW-0472">Membrane</keyword>
<evidence type="ECO:0000256" key="12">
    <source>
        <dbReference type="SAM" id="Phobius"/>
    </source>
</evidence>
<dbReference type="GO" id="GO:0007030">
    <property type="term" value="P:Golgi organization"/>
    <property type="evidence" value="ECO:0007669"/>
    <property type="project" value="InterPro"/>
</dbReference>
<evidence type="ECO:0000259" key="13">
    <source>
        <dbReference type="PROSITE" id="PS50089"/>
    </source>
</evidence>
<comment type="subcellular location">
    <subcellularLocation>
        <location evidence="1">Golgi apparatus membrane</location>
    </subcellularLocation>
</comment>
<evidence type="ECO:0000256" key="10">
    <source>
        <dbReference type="SAM" id="Coils"/>
    </source>
</evidence>
<feature type="compositionally biased region" description="Polar residues" evidence="11">
    <location>
        <begin position="397"/>
        <end position="406"/>
    </location>
</feature>
<dbReference type="SMART" id="SM00397">
    <property type="entry name" value="t_SNARE"/>
    <property type="match status" value="2"/>
</dbReference>
<accession>A0A158QDP3</accession>
<evidence type="ECO:0000256" key="7">
    <source>
        <dbReference type="ARBA" id="ARBA00023054"/>
    </source>
</evidence>
<reference evidence="15 16" key="2">
    <citation type="submission" date="2018-11" db="EMBL/GenBank/DDBJ databases">
        <authorList>
            <consortium name="Pathogen Informatics"/>
        </authorList>
    </citation>
    <scope>NUCLEOTIDE SEQUENCE [LARGE SCALE GENOMIC DNA]</scope>
</reference>
<dbReference type="SUPFAM" id="SSF57850">
    <property type="entry name" value="RING/U-box"/>
    <property type="match status" value="1"/>
</dbReference>
<feature type="domain" description="RING-type" evidence="13">
    <location>
        <begin position="677"/>
        <end position="718"/>
    </location>
</feature>
<dbReference type="GO" id="GO:0008270">
    <property type="term" value="F:zinc ion binding"/>
    <property type="evidence" value="ECO:0007669"/>
    <property type="project" value="UniProtKB-KW"/>
</dbReference>
<evidence type="ECO:0000313" key="15">
    <source>
        <dbReference type="EMBL" id="VDL32230.1"/>
    </source>
</evidence>
<dbReference type="SUPFAM" id="SSF57997">
    <property type="entry name" value="Tropomyosin"/>
    <property type="match status" value="1"/>
</dbReference>
<dbReference type="PANTHER" id="PTHR19305:SF14">
    <property type="entry name" value="SYNAPTOSOMAL-ASSOCIATED PROTEIN-RELATED"/>
    <property type="match status" value="1"/>
</dbReference>
<keyword evidence="4" id="KW-0862">Zinc</keyword>
<dbReference type="Proteomes" id="UP000274504">
    <property type="component" value="Unassembled WGS sequence"/>
</dbReference>
<dbReference type="SMART" id="SM00184">
    <property type="entry name" value="RING"/>
    <property type="match status" value="1"/>
</dbReference>
<dbReference type="OrthoDB" id="19261at2759"/>
<evidence type="ECO:0000313" key="16">
    <source>
        <dbReference type="Proteomes" id="UP000274504"/>
    </source>
</evidence>
<keyword evidence="2 12" id="KW-0812">Transmembrane</keyword>
<feature type="region of interest" description="Disordered" evidence="11">
    <location>
        <begin position="387"/>
        <end position="413"/>
    </location>
</feature>
<dbReference type="GO" id="GO:0098793">
    <property type="term" value="C:presynapse"/>
    <property type="evidence" value="ECO:0007669"/>
    <property type="project" value="GOC"/>
</dbReference>
<feature type="compositionally biased region" description="Polar residues" evidence="11">
    <location>
        <begin position="301"/>
        <end position="319"/>
    </location>
</feature>
<gene>
    <name evidence="15" type="ORF">HDID_LOCUS3406</name>
</gene>
<evidence type="ECO:0000256" key="2">
    <source>
        <dbReference type="ARBA" id="ARBA00022692"/>
    </source>
</evidence>
<feature type="domain" description="T-SNARE coiled-coil homology" evidence="14">
    <location>
        <begin position="139"/>
        <end position="201"/>
    </location>
</feature>
<evidence type="ECO:0000256" key="4">
    <source>
        <dbReference type="ARBA" id="ARBA00022833"/>
    </source>
</evidence>
<feature type="domain" description="T-SNARE coiled-coil homology" evidence="14">
    <location>
        <begin position="12"/>
        <end position="74"/>
    </location>
</feature>
<dbReference type="GO" id="GO:0000139">
    <property type="term" value="C:Golgi membrane"/>
    <property type="evidence" value="ECO:0007669"/>
    <property type="project" value="UniProtKB-SubCell"/>
</dbReference>
<dbReference type="PROSITE" id="PS50089">
    <property type="entry name" value="ZF_RING_2"/>
    <property type="match status" value="1"/>
</dbReference>
<dbReference type="WBParaSite" id="HDID_0000340801-mRNA-1">
    <property type="protein sequence ID" value="HDID_0000340801-mRNA-1"/>
    <property type="gene ID" value="HDID_0000340801"/>
</dbReference>
<dbReference type="InterPro" id="IPR000727">
    <property type="entry name" value="T_SNARE_dom"/>
</dbReference>
<dbReference type="STRING" id="6216.A0A158QDP3"/>
<evidence type="ECO:0000313" key="17">
    <source>
        <dbReference type="WBParaSite" id="HDID_0000340801-mRNA-1"/>
    </source>
</evidence>
<dbReference type="EMBL" id="UYSG01001025">
    <property type="protein sequence ID" value="VDL32230.1"/>
    <property type="molecule type" value="Genomic_DNA"/>
</dbReference>
<proteinExistence type="predicted"/>
<dbReference type="InterPro" id="IPR001841">
    <property type="entry name" value="Znf_RING"/>
</dbReference>
<dbReference type="GO" id="GO:0031201">
    <property type="term" value="C:SNARE complex"/>
    <property type="evidence" value="ECO:0007669"/>
    <property type="project" value="TreeGrafter"/>
</dbReference>
<evidence type="ECO:0000256" key="5">
    <source>
        <dbReference type="ARBA" id="ARBA00022989"/>
    </source>
</evidence>